<dbReference type="GeneID" id="106461535"/>
<evidence type="ECO:0000256" key="7">
    <source>
        <dbReference type="ARBA" id="ARBA00023136"/>
    </source>
</evidence>
<organism evidence="9 10">
    <name type="scientific">Limulus polyphemus</name>
    <name type="common">Atlantic horseshoe crab</name>
    <dbReference type="NCBI Taxonomy" id="6850"/>
    <lineage>
        <taxon>Eukaryota</taxon>
        <taxon>Metazoa</taxon>
        <taxon>Ecdysozoa</taxon>
        <taxon>Arthropoda</taxon>
        <taxon>Chelicerata</taxon>
        <taxon>Merostomata</taxon>
        <taxon>Xiphosura</taxon>
        <taxon>Limulidae</taxon>
        <taxon>Limulus</taxon>
    </lineage>
</organism>
<sequence length="327" mass="38401">MAGGRKDSRNISTGLKWQSFQQSKYPAGRKPLPNPITFIQLVVMLVMHICRKIVLFQPEIKIGIYVSILFFVSLVCDFVPFPESYFSRKDNLLNEYLVKLGWGWTLTIVGTFVYLTSWTYCCSDKVLVRQHLSRMLVGTVVWFFCTTLFQYMEEWFGHCYPPEHGKNYKTKGLCRKHGLKWVGFDISGHAFLLIYCCLIIMEEGKCIRGWERIGELIVRNNEFEDESPLKKLSEEQMYKLKTSYEQFTPYVRVTFVFMTVLLLIWDVMLMTTILYYHNMVQKLAGGLIAIGIWFITYRIWYRMKYSPGLPGEGLFKYSHLKSPRDIS</sequence>
<dbReference type="PANTHER" id="PTHR23129:SF0">
    <property type="entry name" value="ACYL-COENZYME A DIPHOSPHATASE FITM2"/>
    <property type="match status" value="1"/>
</dbReference>
<evidence type="ECO:0000313" key="10">
    <source>
        <dbReference type="RefSeq" id="XP_022244232.1"/>
    </source>
</evidence>
<keyword evidence="4" id="KW-0256">Endoplasmic reticulum</keyword>
<feature type="transmembrane region" description="Helical" evidence="8">
    <location>
        <begin position="62"/>
        <end position="81"/>
    </location>
</feature>
<feature type="transmembrane region" description="Helical" evidence="8">
    <location>
        <begin position="181"/>
        <end position="201"/>
    </location>
</feature>
<keyword evidence="7 8" id="KW-0472">Membrane</keyword>
<keyword evidence="9" id="KW-1185">Reference proteome</keyword>
<feature type="transmembrane region" description="Helical" evidence="8">
    <location>
        <begin position="250"/>
        <end position="277"/>
    </location>
</feature>
<gene>
    <name evidence="10" type="primary">LOC106461535</name>
</gene>
<reference evidence="10" key="1">
    <citation type="submission" date="2025-08" db="UniProtKB">
        <authorList>
            <consortium name="RefSeq"/>
        </authorList>
    </citation>
    <scope>IDENTIFICATION</scope>
    <source>
        <tissue evidence="10">Muscle</tissue>
    </source>
</reference>
<dbReference type="PANTHER" id="PTHR23129">
    <property type="entry name" value="ACYL-COENZYME A DIPHOSPHATASE FITM2"/>
    <property type="match status" value="1"/>
</dbReference>
<keyword evidence="5 8" id="KW-1133">Transmembrane helix</keyword>
<evidence type="ECO:0000256" key="6">
    <source>
        <dbReference type="ARBA" id="ARBA00023098"/>
    </source>
</evidence>
<evidence type="ECO:0000256" key="8">
    <source>
        <dbReference type="SAM" id="Phobius"/>
    </source>
</evidence>
<name>A0ABM1SKS6_LIMPO</name>
<dbReference type="InterPro" id="IPR046401">
    <property type="entry name" value="FITM1/2"/>
</dbReference>
<dbReference type="Pfam" id="PF10261">
    <property type="entry name" value="FIT"/>
    <property type="match status" value="1"/>
</dbReference>
<dbReference type="HAMAP" id="MF_03230">
    <property type="entry name" value="FITM2"/>
    <property type="match status" value="1"/>
</dbReference>
<dbReference type="Proteomes" id="UP000694941">
    <property type="component" value="Unplaced"/>
</dbReference>
<protein>
    <submittedName>
        <fullName evidence="10">FIT family protein CG10671-like</fullName>
    </submittedName>
</protein>
<evidence type="ECO:0000256" key="1">
    <source>
        <dbReference type="ARBA" id="ARBA00004477"/>
    </source>
</evidence>
<keyword evidence="3" id="KW-0378">Hydrolase</keyword>
<evidence type="ECO:0000313" key="9">
    <source>
        <dbReference type="Proteomes" id="UP000694941"/>
    </source>
</evidence>
<feature type="transmembrane region" description="Helical" evidence="8">
    <location>
        <begin position="283"/>
        <end position="301"/>
    </location>
</feature>
<keyword evidence="6" id="KW-0443">Lipid metabolism</keyword>
<evidence type="ECO:0000256" key="4">
    <source>
        <dbReference type="ARBA" id="ARBA00022824"/>
    </source>
</evidence>
<evidence type="ECO:0000256" key="2">
    <source>
        <dbReference type="ARBA" id="ARBA00022692"/>
    </source>
</evidence>
<evidence type="ECO:0000256" key="3">
    <source>
        <dbReference type="ARBA" id="ARBA00022801"/>
    </source>
</evidence>
<dbReference type="InterPro" id="IPR019388">
    <property type="entry name" value="FIT"/>
</dbReference>
<feature type="transmembrane region" description="Helical" evidence="8">
    <location>
        <begin position="101"/>
        <end position="120"/>
    </location>
</feature>
<accession>A0ABM1SKS6</accession>
<feature type="transmembrane region" description="Helical" evidence="8">
    <location>
        <begin position="32"/>
        <end position="50"/>
    </location>
</feature>
<proteinExistence type="inferred from homology"/>
<feature type="transmembrane region" description="Helical" evidence="8">
    <location>
        <begin position="132"/>
        <end position="152"/>
    </location>
</feature>
<evidence type="ECO:0000256" key="5">
    <source>
        <dbReference type="ARBA" id="ARBA00022989"/>
    </source>
</evidence>
<dbReference type="RefSeq" id="XP_022244232.1">
    <property type="nucleotide sequence ID" value="XM_022388524.1"/>
</dbReference>
<comment type="subcellular location">
    <subcellularLocation>
        <location evidence="1">Endoplasmic reticulum membrane</location>
        <topology evidence="1">Multi-pass membrane protein</topology>
    </subcellularLocation>
</comment>
<keyword evidence="2 8" id="KW-0812">Transmembrane</keyword>